<dbReference type="GO" id="GO:0005576">
    <property type="term" value="C:extracellular region"/>
    <property type="evidence" value="ECO:0007669"/>
    <property type="project" value="UniProtKB-SubCell"/>
</dbReference>
<comment type="subcellular location">
    <subcellularLocation>
        <location evidence="2">Secreted</location>
    </subcellularLocation>
</comment>
<name>A0AAJ0B3V4_9PEZI</name>
<evidence type="ECO:0000256" key="12">
    <source>
        <dbReference type="ARBA" id="ARBA00023326"/>
    </source>
</evidence>
<keyword evidence="10" id="KW-1015">Disulfide bond</keyword>
<keyword evidence="12" id="KW-0624">Polysaccharide degradation</keyword>
<keyword evidence="3" id="KW-0964">Secreted</keyword>
<evidence type="ECO:0000259" key="17">
    <source>
        <dbReference type="Pfam" id="PF03443"/>
    </source>
</evidence>
<proteinExistence type="inferred from homology"/>
<dbReference type="AlphaFoldDB" id="A0AAJ0B3V4"/>
<evidence type="ECO:0000256" key="8">
    <source>
        <dbReference type="ARBA" id="ARBA00023008"/>
    </source>
</evidence>
<sequence>MVSSSVFGLLALALAQQACGHGYIWRVTADNTIYPGWDVALDPMLSPPPARIAFGGGIVGPIINISAAEMACNFGGSPRPSAIAEVRAGSNVTFHWSHWLYSHKGPITAWMAPYTGPVSAVNPNDLSFFKIAEDTVDAAGVWANVRMMDQTNRTWTATIPADIKSGTYIIRHEIVALHFSTGTVPGWEFTPVAAQFYMTCFNFRVTGGGDAEPSGVKFPGGYRADEKGMRFNVRNTTGGVVVPGEKYTPLGPAVYTSKYGVDLAEKPVTVVSPTGGGAEADKSYWDAQQAFLETQGKIVSYFDSMGG</sequence>
<keyword evidence="4" id="KW-0479">Metal-binding</keyword>
<comment type="caution">
    <text evidence="18">The sequence shown here is derived from an EMBL/GenBank/DDBJ whole genome shotgun (WGS) entry which is preliminary data.</text>
</comment>
<dbReference type="InterPro" id="IPR005103">
    <property type="entry name" value="AA9_LPMO"/>
</dbReference>
<organism evidence="18 19">
    <name type="scientific">Echria macrotheca</name>
    <dbReference type="NCBI Taxonomy" id="438768"/>
    <lineage>
        <taxon>Eukaryota</taxon>
        <taxon>Fungi</taxon>
        <taxon>Dikarya</taxon>
        <taxon>Ascomycota</taxon>
        <taxon>Pezizomycotina</taxon>
        <taxon>Sordariomycetes</taxon>
        <taxon>Sordariomycetidae</taxon>
        <taxon>Sordariales</taxon>
        <taxon>Schizotheciaceae</taxon>
        <taxon>Echria</taxon>
    </lineage>
</organism>
<evidence type="ECO:0000256" key="11">
    <source>
        <dbReference type="ARBA" id="ARBA00023277"/>
    </source>
</evidence>
<evidence type="ECO:0000256" key="4">
    <source>
        <dbReference type="ARBA" id="ARBA00022723"/>
    </source>
</evidence>
<dbReference type="Proteomes" id="UP001239445">
    <property type="component" value="Unassembled WGS sequence"/>
</dbReference>
<comment type="cofactor">
    <cofactor evidence="1">
        <name>Cu(2+)</name>
        <dbReference type="ChEBI" id="CHEBI:29036"/>
    </cofactor>
</comment>
<keyword evidence="11" id="KW-0119">Carbohydrate metabolism</keyword>
<comment type="similarity">
    <text evidence="13">Belongs to the polysaccharide monooxygenase AA9 family.</text>
</comment>
<comment type="catalytic activity">
    <reaction evidence="14">
        <text>[(1-&gt;4)-beta-D-glucosyl]n+m + reduced acceptor + O2 = 4-dehydro-beta-D-glucosyl-[(1-&gt;4)-beta-D-glucosyl]n-1 + [(1-&gt;4)-beta-D-glucosyl]m + acceptor + H2O.</text>
        <dbReference type="EC" id="1.14.99.56"/>
    </reaction>
</comment>
<dbReference type="GO" id="GO:0004497">
    <property type="term" value="F:monooxygenase activity"/>
    <property type="evidence" value="ECO:0007669"/>
    <property type="project" value="UniProtKB-KW"/>
</dbReference>
<keyword evidence="8" id="KW-0186">Copper</keyword>
<evidence type="ECO:0000256" key="3">
    <source>
        <dbReference type="ARBA" id="ARBA00022525"/>
    </source>
</evidence>
<evidence type="ECO:0000256" key="9">
    <source>
        <dbReference type="ARBA" id="ARBA00023033"/>
    </source>
</evidence>
<dbReference type="EMBL" id="MU839843">
    <property type="protein sequence ID" value="KAK1751082.1"/>
    <property type="molecule type" value="Genomic_DNA"/>
</dbReference>
<dbReference type="GO" id="GO:0046872">
    <property type="term" value="F:metal ion binding"/>
    <property type="evidence" value="ECO:0007669"/>
    <property type="project" value="UniProtKB-KW"/>
</dbReference>
<dbReference type="PANTHER" id="PTHR33353">
    <property type="entry name" value="PUTATIVE (AFU_ORTHOLOGUE AFUA_1G12560)-RELATED"/>
    <property type="match status" value="1"/>
</dbReference>
<evidence type="ECO:0000256" key="7">
    <source>
        <dbReference type="ARBA" id="ARBA00023002"/>
    </source>
</evidence>
<accession>A0AAJ0B3V4</accession>
<evidence type="ECO:0000256" key="6">
    <source>
        <dbReference type="ARBA" id="ARBA00023001"/>
    </source>
</evidence>
<dbReference type="PANTHER" id="PTHR33353:SF10">
    <property type="entry name" value="ENDO-BETA-1,4-GLUCANASE D"/>
    <property type="match status" value="1"/>
</dbReference>
<evidence type="ECO:0000256" key="10">
    <source>
        <dbReference type="ARBA" id="ARBA00023157"/>
    </source>
</evidence>
<keyword evidence="6" id="KW-0136">Cellulose degradation</keyword>
<protein>
    <recommendedName>
        <fullName evidence="15">lytic cellulose monooxygenase (C4-dehydrogenating)</fullName>
        <ecNumber evidence="15">1.14.99.56</ecNumber>
    </recommendedName>
</protein>
<evidence type="ECO:0000256" key="1">
    <source>
        <dbReference type="ARBA" id="ARBA00001973"/>
    </source>
</evidence>
<feature type="chain" id="PRO_5042615090" description="lytic cellulose monooxygenase (C4-dehydrogenating)" evidence="16">
    <location>
        <begin position="21"/>
        <end position="307"/>
    </location>
</feature>
<evidence type="ECO:0000256" key="2">
    <source>
        <dbReference type="ARBA" id="ARBA00004613"/>
    </source>
</evidence>
<evidence type="ECO:0000256" key="16">
    <source>
        <dbReference type="SAM" id="SignalP"/>
    </source>
</evidence>
<keyword evidence="19" id="KW-1185">Reference proteome</keyword>
<evidence type="ECO:0000313" key="18">
    <source>
        <dbReference type="EMBL" id="KAK1751082.1"/>
    </source>
</evidence>
<gene>
    <name evidence="18" type="ORF">QBC47DRAFT_308566</name>
</gene>
<dbReference type="GO" id="GO:0030245">
    <property type="term" value="P:cellulose catabolic process"/>
    <property type="evidence" value="ECO:0007669"/>
    <property type="project" value="UniProtKB-KW"/>
</dbReference>
<evidence type="ECO:0000256" key="5">
    <source>
        <dbReference type="ARBA" id="ARBA00022729"/>
    </source>
</evidence>
<evidence type="ECO:0000256" key="14">
    <source>
        <dbReference type="ARBA" id="ARBA00045077"/>
    </source>
</evidence>
<evidence type="ECO:0000256" key="15">
    <source>
        <dbReference type="ARBA" id="ARBA00047174"/>
    </source>
</evidence>
<dbReference type="GO" id="GO:0016787">
    <property type="term" value="F:hydrolase activity"/>
    <property type="evidence" value="ECO:0007669"/>
    <property type="project" value="UniProtKB-KW"/>
</dbReference>
<feature type="domain" description="Auxiliary Activity family 9 catalytic" evidence="17">
    <location>
        <begin position="21"/>
        <end position="235"/>
    </location>
</feature>
<reference evidence="18" key="1">
    <citation type="submission" date="2023-06" db="EMBL/GenBank/DDBJ databases">
        <title>Genome-scale phylogeny and comparative genomics of the fungal order Sordariales.</title>
        <authorList>
            <consortium name="Lawrence Berkeley National Laboratory"/>
            <person name="Hensen N."/>
            <person name="Bonometti L."/>
            <person name="Westerberg I."/>
            <person name="Brannstrom I.O."/>
            <person name="Guillou S."/>
            <person name="Cros-Aarteil S."/>
            <person name="Calhoun S."/>
            <person name="Haridas S."/>
            <person name="Kuo A."/>
            <person name="Mondo S."/>
            <person name="Pangilinan J."/>
            <person name="Riley R."/>
            <person name="Labutti K."/>
            <person name="Andreopoulos B."/>
            <person name="Lipzen A."/>
            <person name="Chen C."/>
            <person name="Yanf M."/>
            <person name="Daum C."/>
            <person name="Ng V."/>
            <person name="Clum A."/>
            <person name="Steindorff A."/>
            <person name="Ohm R."/>
            <person name="Martin F."/>
            <person name="Silar P."/>
            <person name="Natvig D."/>
            <person name="Lalanne C."/>
            <person name="Gautier V."/>
            <person name="Ament-Velasquez S.L."/>
            <person name="Kruys A."/>
            <person name="Hutchinson M.I."/>
            <person name="Powell A.J."/>
            <person name="Barry K."/>
            <person name="Miller A.N."/>
            <person name="Grigoriev I.V."/>
            <person name="Debuchy R."/>
            <person name="Gladieux P."/>
            <person name="Thoren M.H."/>
            <person name="Johannesson H."/>
        </authorList>
    </citation>
    <scope>NUCLEOTIDE SEQUENCE</scope>
    <source>
        <strain evidence="18">PSN4</strain>
    </source>
</reference>
<keyword evidence="5 16" id="KW-0732">Signal</keyword>
<dbReference type="EC" id="1.14.99.56" evidence="15"/>
<dbReference type="CDD" id="cd21175">
    <property type="entry name" value="LPMO_AA9"/>
    <property type="match status" value="1"/>
</dbReference>
<feature type="signal peptide" evidence="16">
    <location>
        <begin position="1"/>
        <end position="20"/>
    </location>
</feature>
<keyword evidence="9" id="KW-0503">Monooxygenase</keyword>
<keyword evidence="7" id="KW-0560">Oxidoreductase</keyword>
<keyword evidence="18" id="KW-0378">Hydrolase</keyword>
<evidence type="ECO:0000256" key="13">
    <source>
        <dbReference type="ARBA" id="ARBA00044502"/>
    </source>
</evidence>
<dbReference type="Gene3D" id="2.70.50.70">
    <property type="match status" value="1"/>
</dbReference>
<evidence type="ECO:0000313" key="19">
    <source>
        <dbReference type="Proteomes" id="UP001239445"/>
    </source>
</evidence>
<dbReference type="InterPro" id="IPR049892">
    <property type="entry name" value="AA9"/>
</dbReference>
<dbReference type="Pfam" id="PF03443">
    <property type="entry name" value="AA9"/>
    <property type="match status" value="1"/>
</dbReference>